<dbReference type="Pfam" id="PF02406">
    <property type="entry name" value="MmoB_DmpM"/>
    <property type="match status" value="1"/>
</dbReference>
<evidence type="ECO:0000256" key="1">
    <source>
        <dbReference type="ARBA" id="ARBA00006313"/>
    </source>
</evidence>
<evidence type="ECO:0000313" key="2">
    <source>
        <dbReference type="EMBL" id="ACN62955.1"/>
    </source>
</evidence>
<reference evidence="2" key="1">
    <citation type="journal article" date="2010" name="World J. Microbiol. Biotechnol.">
        <title>A novel degradation pathway of chloroaniline in Diaphorobacter sp. PCA039 entails initial hydroxylation.</title>
        <authorList>
            <person name="Zhang T."/>
            <person name="Ren H.F."/>
            <person name="Liu Y."/>
            <person name="Zhu B.L."/>
            <person name="Liu Z.P."/>
            <person name="Liu S.J."/>
        </authorList>
    </citation>
    <scope>NUCLEOTIDE SEQUENCE</scope>
    <source>
        <strain evidence="2">PCA039</strain>
    </source>
</reference>
<gene>
    <name evidence="2" type="primary">pcaM</name>
</gene>
<dbReference type="InterPro" id="IPR036889">
    <property type="entry name" value="mOase_MmoB_DmpM_sf"/>
</dbReference>
<organism evidence="2">
    <name type="scientific">Diaphorobacter sp. PCA039</name>
    <dbReference type="NCBI Taxonomy" id="266831"/>
    <lineage>
        <taxon>Bacteria</taxon>
        <taxon>Pseudomonadati</taxon>
        <taxon>Pseudomonadota</taxon>
        <taxon>Betaproteobacteria</taxon>
        <taxon>Burkholderiales</taxon>
        <taxon>Comamonadaceae</taxon>
        <taxon>Diaphorobacter</taxon>
    </lineage>
</organism>
<accession>C0KGL2</accession>
<dbReference type="GO" id="GO:0004497">
    <property type="term" value="F:monooxygenase activity"/>
    <property type="evidence" value="ECO:0007669"/>
    <property type="project" value="InterPro"/>
</dbReference>
<protein>
    <submittedName>
        <fullName evidence="2">Phenol hydroxylase subunit</fullName>
    </submittedName>
</protein>
<sequence>MRPGCLKEVITMNTPNASVISSVFIAFQDNEESRPVVDAILADNAEAVATYPQGLVKINAPGRLVIRRATIEEQTGQRFNLQQLHVNLVTLSGYIDEDDDEFSLSWQH</sequence>
<dbReference type="InterPro" id="IPR003454">
    <property type="entry name" value="MOase_MmoB_DmpM"/>
</dbReference>
<proteinExistence type="inferred from homology"/>
<dbReference type="EMBL" id="FJ601374">
    <property type="protein sequence ID" value="ACN62955.1"/>
    <property type="molecule type" value="Genomic_DNA"/>
</dbReference>
<name>C0KGL2_9BURK</name>
<dbReference type="Gene3D" id="3.90.56.10">
    <property type="entry name" value="Monooxygenase component MmoB/DmpM"/>
    <property type="match status" value="1"/>
</dbReference>
<dbReference type="SUPFAM" id="SSF56029">
    <property type="entry name" value="Monooxygenase (hydroxylase) regulatory protein"/>
    <property type="match status" value="1"/>
</dbReference>
<comment type="similarity">
    <text evidence="1">Belongs to the TmoD/XamoD family.</text>
</comment>
<dbReference type="AlphaFoldDB" id="C0KGL2"/>